<dbReference type="SUPFAM" id="SSF56112">
    <property type="entry name" value="Protein kinase-like (PK-like)"/>
    <property type="match status" value="1"/>
</dbReference>
<keyword evidence="3" id="KW-0547">Nucleotide-binding</keyword>
<dbReference type="eggNOG" id="KOG1187">
    <property type="taxonomic scope" value="Eukaryota"/>
</dbReference>
<dbReference type="Gene3D" id="1.10.510.10">
    <property type="entry name" value="Transferase(Phosphotransferase) domain 1"/>
    <property type="match status" value="1"/>
</dbReference>
<dbReference type="Gramene" id="OMERI01G12090.1">
    <property type="protein sequence ID" value="OMERI01G12090.1"/>
    <property type="gene ID" value="OMERI01G12090"/>
</dbReference>
<keyword evidence="6" id="KW-0812">Transmembrane</keyword>
<dbReference type="GO" id="GO:0005524">
    <property type="term" value="F:ATP binding"/>
    <property type="evidence" value="ECO:0007669"/>
    <property type="project" value="UniProtKB-KW"/>
</dbReference>
<feature type="domain" description="Protein kinase" evidence="7">
    <location>
        <begin position="44"/>
        <end position="328"/>
    </location>
</feature>
<proteinExistence type="predicted"/>
<dbReference type="EnsemblPlants" id="OMERI01G12090.1">
    <property type="protein sequence ID" value="OMERI01G12090.1"/>
    <property type="gene ID" value="OMERI01G12090"/>
</dbReference>
<dbReference type="AlphaFoldDB" id="A0A0E0C145"/>
<evidence type="ECO:0000256" key="3">
    <source>
        <dbReference type="ARBA" id="ARBA00022741"/>
    </source>
</evidence>
<keyword evidence="6" id="KW-0472">Membrane</keyword>
<dbReference type="Proteomes" id="UP000008021">
    <property type="component" value="Chromosome 1"/>
</dbReference>
<organism evidence="8">
    <name type="scientific">Oryza meridionalis</name>
    <dbReference type="NCBI Taxonomy" id="40149"/>
    <lineage>
        <taxon>Eukaryota</taxon>
        <taxon>Viridiplantae</taxon>
        <taxon>Streptophyta</taxon>
        <taxon>Embryophyta</taxon>
        <taxon>Tracheophyta</taxon>
        <taxon>Spermatophyta</taxon>
        <taxon>Magnoliopsida</taxon>
        <taxon>Liliopsida</taxon>
        <taxon>Poales</taxon>
        <taxon>Poaceae</taxon>
        <taxon>BOP clade</taxon>
        <taxon>Oryzoideae</taxon>
        <taxon>Oryzeae</taxon>
        <taxon>Oryzinae</taxon>
        <taxon>Oryza</taxon>
    </lineage>
</organism>
<feature type="transmembrane region" description="Helical" evidence="6">
    <location>
        <begin position="307"/>
        <end position="327"/>
    </location>
</feature>
<dbReference type="InterPro" id="IPR052101">
    <property type="entry name" value="Plant_StressResp_Kinase"/>
</dbReference>
<dbReference type="Pfam" id="PF00069">
    <property type="entry name" value="Pkinase"/>
    <property type="match status" value="1"/>
</dbReference>
<keyword evidence="4" id="KW-0418">Kinase</keyword>
<protein>
    <recommendedName>
        <fullName evidence="7">Protein kinase domain-containing protein</fullName>
    </recommendedName>
</protein>
<dbReference type="InterPro" id="IPR000719">
    <property type="entry name" value="Prot_kinase_dom"/>
</dbReference>
<keyword evidence="6" id="KW-1133">Transmembrane helix</keyword>
<evidence type="ECO:0000313" key="9">
    <source>
        <dbReference type="Proteomes" id="UP000008021"/>
    </source>
</evidence>
<dbReference type="STRING" id="40149.A0A0E0C145"/>
<dbReference type="GO" id="GO:0004672">
    <property type="term" value="F:protein kinase activity"/>
    <property type="evidence" value="ECO:0007669"/>
    <property type="project" value="InterPro"/>
</dbReference>
<dbReference type="PANTHER" id="PTHR47983:SF3">
    <property type="entry name" value="OS05G0135800 PROTEIN"/>
    <property type="match status" value="1"/>
</dbReference>
<dbReference type="HOGENOM" id="CLU_000288_21_4_1"/>
<keyword evidence="2" id="KW-0808">Transferase</keyword>
<evidence type="ECO:0000256" key="1">
    <source>
        <dbReference type="ARBA" id="ARBA00022553"/>
    </source>
</evidence>
<dbReference type="PANTHER" id="PTHR47983">
    <property type="entry name" value="PTO-INTERACTING PROTEIN 1-LIKE"/>
    <property type="match status" value="1"/>
</dbReference>
<evidence type="ECO:0000256" key="4">
    <source>
        <dbReference type="ARBA" id="ARBA00022777"/>
    </source>
</evidence>
<accession>A0A0E0C145</accession>
<sequence>MSTSGDNKPNQHVAPLLTKKFVKTPTTIVSIIPLNILEKITSNFSNDALIGEGPDARVFFGELSDGQKYAIKKLDPNEKIVVQQGNAFSIPCVLKVLTISRMLKHDNIVQILGYFIEGENRVLAYEYAPKGSLHDILHGAQPGTPLSWEQRVKIALSAAKGLEFLHEKAVPPVIHTNIRSNNIFIFGNDVAKIGDLGISKQLYPERDNDYYNTRLYPLRRGQDSTVYSFGAVLLELLTGRKVVDYSLPHFQQSLITWATPRLSEDKVKQCVDPKLGGAFPLKAVAKVIIFLFEALMLLFVFRKQFEILWWVVYILNCALFSEAMNCAF</sequence>
<evidence type="ECO:0000256" key="6">
    <source>
        <dbReference type="SAM" id="Phobius"/>
    </source>
</evidence>
<keyword evidence="1" id="KW-0597">Phosphoprotein</keyword>
<evidence type="ECO:0000313" key="8">
    <source>
        <dbReference type="EnsemblPlants" id="OMERI01G12090.1"/>
    </source>
</evidence>
<keyword evidence="9" id="KW-1185">Reference proteome</keyword>
<keyword evidence="5" id="KW-0067">ATP-binding</keyword>
<dbReference type="PROSITE" id="PS50011">
    <property type="entry name" value="PROTEIN_KINASE_DOM"/>
    <property type="match status" value="1"/>
</dbReference>
<evidence type="ECO:0000256" key="5">
    <source>
        <dbReference type="ARBA" id="ARBA00022840"/>
    </source>
</evidence>
<reference evidence="8" key="2">
    <citation type="submission" date="2018-05" db="EMBL/GenBank/DDBJ databases">
        <title>OmerRS3 (Oryza meridionalis Reference Sequence Version 3).</title>
        <authorList>
            <person name="Zhang J."/>
            <person name="Kudrna D."/>
            <person name="Lee S."/>
            <person name="Talag J."/>
            <person name="Welchert J."/>
            <person name="Wing R.A."/>
        </authorList>
    </citation>
    <scope>NUCLEOTIDE SEQUENCE [LARGE SCALE GENOMIC DNA]</scope>
    <source>
        <strain evidence="8">cv. OR44</strain>
    </source>
</reference>
<reference evidence="8" key="1">
    <citation type="submission" date="2015-04" db="UniProtKB">
        <authorList>
            <consortium name="EnsemblPlants"/>
        </authorList>
    </citation>
    <scope>IDENTIFICATION</scope>
</reference>
<evidence type="ECO:0000256" key="2">
    <source>
        <dbReference type="ARBA" id="ARBA00022679"/>
    </source>
</evidence>
<dbReference type="InterPro" id="IPR011009">
    <property type="entry name" value="Kinase-like_dom_sf"/>
</dbReference>
<name>A0A0E0C145_9ORYZ</name>
<feature type="transmembrane region" description="Helical" evidence="6">
    <location>
        <begin position="283"/>
        <end position="301"/>
    </location>
</feature>
<evidence type="ECO:0000259" key="7">
    <source>
        <dbReference type="PROSITE" id="PS50011"/>
    </source>
</evidence>
<dbReference type="Gene3D" id="3.30.200.20">
    <property type="entry name" value="Phosphorylase Kinase, domain 1"/>
    <property type="match status" value="1"/>
</dbReference>